<dbReference type="Gene3D" id="3.30.450.20">
    <property type="entry name" value="PAS domain"/>
    <property type="match status" value="1"/>
</dbReference>
<name>A0A5P8W9C4_9NOSO</name>
<dbReference type="Proteomes" id="UP000326678">
    <property type="component" value="Chromosome Gxm1"/>
</dbReference>
<dbReference type="AlphaFoldDB" id="A0A5P8W9C4"/>
<evidence type="ECO:0000313" key="1">
    <source>
        <dbReference type="EMBL" id="QFS49338.1"/>
    </source>
</evidence>
<sequence length="41" mass="4562">MSVEETLRLRERALAASSNAIIIADARLAHHLVIYVNPAFE</sequence>
<evidence type="ECO:0000313" key="2">
    <source>
        <dbReference type="Proteomes" id="UP000326678"/>
    </source>
</evidence>
<accession>A0A5P8W9C4</accession>
<dbReference type="KEGG" id="nsh:GXM_06832"/>
<keyword evidence="2" id="KW-1185">Reference proteome</keyword>
<dbReference type="RefSeq" id="WP_267255537.1">
    <property type="nucleotide sequence ID" value="NZ_CP045226.1"/>
</dbReference>
<protein>
    <submittedName>
        <fullName evidence="1">Two-component hybrid sensor and regulator</fullName>
    </submittedName>
</protein>
<dbReference type="EMBL" id="CP045226">
    <property type="protein sequence ID" value="QFS49338.1"/>
    <property type="molecule type" value="Genomic_DNA"/>
</dbReference>
<proteinExistence type="predicted"/>
<organism evidence="1 2">
    <name type="scientific">Nostoc sphaeroides CCNUC1</name>
    <dbReference type="NCBI Taxonomy" id="2653204"/>
    <lineage>
        <taxon>Bacteria</taxon>
        <taxon>Bacillati</taxon>
        <taxon>Cyanobacteriota</taxon>
        <taxon>Cyanophyceae</taxon>
        <taxon>Nostocales</taxon>
        <taxon>Nostocaceae</taxon>
        <taxon>Nostoc</taxon>
    </lineage>
</organism>
<gene>
    <name evidence="1" type="ORF">GXM_06832</name>
</gene>
<reference evidence="1 2" key="1">
    <citation type="submission" date="2019-10" db="EMBL/GenBank/DDBJ databases">
        <title>Genomic and transcriptomic insights into the perfect genentic adaptation of a filamentous nitrogen-fixing cyanobacterium to rice fields.</title>
        <authorList>
            <person name="Chen Z."/>
        </authorList>
    </citation>
    <scope>NUCLEOTIDE SEQUENCE [LARGE SCALE GENOMIC DNA]</scope>
    <source>
        <strain evidence="1">CCNUC1</strain>
    </source>
</reference>